<accession>A0A6P8PNW5</accession>
<dbReference type="RefSeq" id="XP_033790033.1">
    <property type="nucleotide sequence ID" value="XM_033934142.1"/>
</dbReference>
<evidence type="ECO:0000259" key="10">
    <source>
        <dbReference type="Pfam" id="PF22076"/>
    </source>
</evidence>
<dbReference type="Pfam" id="PF25765">
    <property type="entry name" value="PLK4_bind_CEP192"/>
    <property type="match status" value="1"/>
</dbReference>
<dbReference type="GeneID" id="117355492"/>
<evidence type="ECO:0000313" key="11">
    <source>
        <dbReference type="Proteomes" id="UP000515159"/>
    </source>
</evidence>
<feature type="domain" description="Cep192/Spd-2-like" evidence="8">
    <location>
        <begin position="1671"/>
        <end position="1789"/>
    </location>
</feature>
<evidence type="ECO:0000259" key="3">
    <source>
        <dbReference type="Pfam" id="PF22060"/>
    </source>
</evidence>
<name>A0A6P8PNW5_GEOSA</name>
<dbReference type="GO" id="GO:0019901">
    <property type="term" value="F:protein kinase binding"/>
    <property type="evidence" value="ECO:0007669"/>
    <property type="project" value="TreeGrafter"/>
</dbReference>
<dbReference type="PANTHER" id="PTHR16029:SF11">
    <property type="entry name" value="CENTROSOMAL PROTEIN OF 192 KDA"/>
    <property type="match status" value="1"/>
</dbReference>
<dbReference type="Pfam" id="PF22066">
    <property type="entry name" value="Cep192_D8"/>
    <property type="match status" value="1"/>
</dbReference>
<evidence type="ECO:0000259" key="5">
    <source>
        <dbReference type="Pfam" id="PF22065"/>
    </source>
</evidence>
<dbReference type="Gene3D" id="2.60.40.10">
    <property type="entry name" value="Immunoglobulins"/>
    <property type="match status" value="3"/>
</dbReference>
<dbReference type="InterPro" id="IPR039103">
    <property type="entry name" value="Spd-2/CEP192"/>
</dbReference>
<evidence type="ECO:0000259" key="8">
    <source>
        <dbReference type="Pfam" id="PF22073"/>
    </source>
</evidence>
<protein>
    <submittedName>
        <fullName evidence="12 13">Centrosomal protein of 192 kDa isoform X1</fullName>
    </submittedName>
</protein>
<dbReference type="RefSeq" id="XP_033790034.1">
    <property type="nucleotide sequence ID" value="XM_033934143.1"/>
</dbReference>
<gene>
    <name evidence="12 13 14 15 16" type="primary">CEP192</name>
</gene>
<dbReference type="Pfam" id="PF25763">
    <property type="entry name" value="Aurora-A_bind_CEP192"/>
    <property type="match status" value="1"/>
</dbReference>
<dbReference type="GO" id="GO:0090307">
    <property type="term" value="P:mitotic spindle assembly"/>
    <property type="evidence" value="ECO:0007669"/>
    <property type="project" value="TreeGrafter"/>
</dbReference>
<dbReference type="PANTHER" id="PTHR16029">
    <property type="entry name" value="CENTROSOMAL PROTEIN OF 192 KDA"/>
    <property type="match status" value="1"/>
</dbReference>
<evidence type="ECO:0000313" key="14">
    <source>
        <dbReference type="RefSeq" id="XP_033790032.1"/>
    </source>
</evidence>
<dbReference type="GO" id="GO:0071539">
    <property type="term" value="P:protein localization to centrosome"/>
    <property type="evidence" value="ECO:0007669"/>
    <property type="project" value="InterPro"/>
</dbReference>
<dbReference type="GO" id="GO:0005737">
    <property type="term" value="C:cytoplasm"/>
    <property type="evidence" value="ECO:0007669"/>
    <property type="project" value="TreeGrafter"/>
</dbReference>
<evidence type="ECO:0000313" key="12">
    <source>
        <dbReference type="RefSeq" id="XP_033790029.1"/>
    </source>
</evidence>
<dbReference type="Pfam" id="PF22060">
    <property type="entry name" value="Cep192_D1"/>
    <property type="match status" value="1"/>
</dbReference>
<dbReference type="RefSeq" id="XP_033790031.1">
    <property type="nucleotide sequence ID" value="XM_033934140.1"/>
</dbReference>
<reference evidence="12 13" key="1">
    <citation type="submission" date="2025-04" db="UniProtKB">
        <authorList>
            <consortium name="RefSeq"/>
        </authorList>
    </citation>
    <scope>IDENTIFICATION</scope>
</reference>
<sequence>MTERFQKIEDETFPSFLVESLISDNSEILENVSISSNLGIPVAASTVAKGRTIGDARQDTCQLRGLQVEGSVHATYLEETKLAQGDFSSQDDTLGILALERMQDLSIGLCTLSLKEEKENQYGNKLSENDPFEDPDFAFGDHFNTSLSSFLENEKLLSASLDASFTDDDLDDEQLETYFKQLVPPTMQHEDIEDEELPEAEFLLSSHGSNQVFLFGLEEFKSSECSDDFKINKNEKDIIDISAGKNGPGLADAYLSPSHTCRNEIQDTSDKCQSIPEQKDCSMEQDENDKGISEPHSVVYQNEDGKWVTDLAYYTSFNKEPELDVAGAINDDEFVSGLDAVEMIKEDEKQFEREHRFIQEEKMDLQNTSLAQGDASWKIPANSLLRTSQLNSDDEDASYLRLSLGEFFGQRSEALGCLGGDLDVKRPSFGYRITSPDKQEPIVLLRSLNSSRSCSDHDTIHFDDILFPEDLGVLKEEQTGSVKFDIGKQDDPSKVEINMQETDNSEKEKEHFDVRKPVEMEQTQGTESMLSISTIASALANASVSADPSQLAAMIMALSNKNRKKTLDFSHEMDTILMNQIFSSSLEKSQALKSFDMERYLKKTDCDNQEVEHQSFTINGDSIQDFTYDLSSLQKQTLQHPITIGVLNSTYFKIPDDSVLLDSKSQICKNIPGLQVVSSIEEGKISNGTEYSKIISDDQAIENTLCSIATNVLTLKEKELDGKSNGRAISMKECFSDLGTNNKIHRRSSDTKYEECVKDASEIQSSSLKQLNKNRSSWENSKSKFSCASEKMEHLPLGKENSSNSLYDTGSENSSFVQSIPASVDNMCTRKSSTISLISGPNSKMLPESCKRKDENFENSEKHKYEAISSNAKHVSFEKQSCSLFLPENVALPECKFPEHVNCPEDEQCSFRPSTSPLIHSSPSQVIEMATALGVFGDCVSAPSSFQTSACGDTLPFQSSHSSPGISRLTYISSTDGTLHDNTIVPSPQKEGNKTIELSTTIVRASPTPSEDHTSVHSGETNLVWQTSQDNSSRKLSQRASESRSPTENDGCFLQKLNEELSSNQPDSTFKEKMDTVNCILPSKSSFSHQASSENVDAQLPWQEVIDKDPNSGLSPLNMLSSNSGLDICAPLTEHIPVDHYIPIPSFKSFNAISDLQTVSSVPTLLTGCSLSATPFAQQYLATIPSGGTVTLPQYQISNSGGYSLPPGLPSSVQGRHIQNSVTVGIPVGSSVQSGLLGPSAVRNTHSYSGNQNVLPTEKSYTGLRHWGTRMTSGFGNILVPEEFKFPNACCVGIASQTSFSMYNPTERWLQVSIGILSVAVNGEKMDTLTYPSLIFKNKTIIGPHAAEETQILFLPHRSGIFQFVLTVSSCPVSADAETIVRSEALAVRIVLTAVAENPLIEVDTGKTDGLDFGDLTSGSWKALPLKLTNNTYATVPIRLIISANAAAWHCFMFSKEPVEIPAEHLLKADRISHLAAPSVINHVMHARCDGQDPEVLIIWVLFRGPQRDLSATDSLGPAEDILARIDVEVDSPGPANVIKSVLLRARTGIARIHAPKDLQIIHLCAKVGFSAKQLLPLKNAGNIAVQLKLQPSDQSNCFVVPEDLFLVPGEEQEVEISFLPQDSKSYKESVLKIFVQPSGPQYEVILKGEVEMPGNIKSLGPPSSLSTEVPPILSNKQFIAWGGVALGRAVQQKLVLRNDSPSATQSLRLVIRGQDQDCFQLQSAFGPEERLTNNRELVIRPKEDVKIFLMFTPTRVACMMAKLEIKQLALRSSQPGIKFTIPLSGYGGTSNIILENVKKLLDNYVITLNGISSDEESKFQFSVRNTGSRAAFVKSVCYTDAQTSAVMDPNIFSISPEKFVLKERTQEVVTVTCHSTRREHTLCTPKPALFATVALFCGDEISRKQYRRALFYKPEASRKILSQNSLLRNIKFDEEFQGEQLVTEVYDLPQRSNDIQLFYGNLHKAILSVFGSIDGSNGESCLPSSRFNLEFHSSSGNTERHISNMSLDVLPVKGPQGPPLCLNIVDSACKIEQTWTIHPEHLILTAPSISGKTTTRHIKLSNITNRILTFELSWPAHCLTITPQHGIIEPQHHILILVSPNPSLVTKSSVLPWSGHIYIHCDNGQKFVKVQIQEDIAMDIPTSRPLSKQLVKLSPRSGGKPIIHVAKPLIKLPSTKIEIKNRTLVFPNAESSESSETYLDIENLGSDDVKWHLSAFAPPYVKGVDESEDVYRATYTVFQCSQVCGMLEAYGKEQVAFSFFPRERGDYAQFWDMECHPSAEPHLKHKLRFQLCGTGTREINGPGRISTESLLKTEVLAKPNRRSDSEFSTLKLGQYDIVDRGVHAPEDVCSFPPTKIGECSMMKVNLQNSSFSTHMLKFVSPREPFYIKHSKYSLRPHHYINLPVKFKPNSEGRFEGLLVVQTDTYGDFGIRLIGEALTS</sequence>
<evidence type="ECO:0000259" key="7">
    <source>
        <dbReference type="Pfam" id="PF22067"/>
    </source>
</evidence>
<dbReference type="InterPro" id="IPR054091">
    <property type="entry name" value="Cep192-like_D5"/>
</dbReference>
<dbReference type="InterPro" id="IPR013783">
    <property type="entry name" value="Ig-like_fold"/>
</dbReference>
<feature type="compositionally biased region" description="Polar residues" evidence="2">
    <location>
        <begin position="1016"/>
        <end position="1040"/>
    </location>
</feature>
<dbReference type="GO" id="GO:0000242">
    <property type="term" value="C:pericentriolar material"/>
    <property type="evidence" value="ECO:0007669"/>
    <property type="project" value="TreeGrafter"/>
</dbReference>
<dbReference type="InterPro" id="IPR054092">
    <property type="entry name" value="Cep192-like_D6"/>
</dbReference>
<evidence type="ECO:0000259" key="6">
    <source>
        <dbReference type="Pfam" id="PF22066"/>
    </source>
</evidence>
<organism evidence="11 14">
    <name type="scientific">Geotrypetes seraphini</name>
    <name type="common">Gaboon caecilian</name>
    <name type="synonym">Caecilia seraphini</name>
    <dbReference type="NCBI Taxonomy" id="260995"/>
    <lineage>
        <taxon>Eukaryota</taxon>
        <taxon>Metazoa</taxon>
        <taxon>Chordata</taxon>
        <taxon>Craniata</taxon>
        <taxon>Vertebrata</taxon>
        <taxon>Euteleostomi</taxon>
        <taxon>Amphibia</taxon>
        <taxon>Gymnophiona</taxon>
        <taxon>Geotrypetes</taxon>
    </lineage>
</organism>
<evidence type="ECO:0000256" key="1">
    <source>
        <dbReference type="SAM" id="Coils"/>
    </source>
</evidence>
<feature type="region of interest" description="Disordered" evidence="2">
    <location>
        <begin position="1005"/>
        <end position="1050"/>
    </location>
</feature>
<dbReference type="CTD" id="55125"/>
<dbReference type="Pfam" id="PF22067">
    <property type="entry name" value="Cep192_D3"/>
    <property type="match status" value="1"/>
</dbReference>
<dbReference type="RefSeq" id="XP_033790029.1">
    <property type="nucleotide sequence ID" value="XM_033934138.1"/>
</dbReference>
<feature type="domain" description="Cep192-like" evidence="10">
    <location>
        <begin position="2033"/>
        <end position="2134"/>
    </location>
</feature>
<dbReference type="Pfam" id="PF22065">
    <property type="entry name" value="Cep192_D7"/>
    <property type="match status" value="1"/>
</dbReference>
<feature type="domain" description="Cep192-like" evidence="9">
    <location>
        <begin position="1795"/>
        <end position="1972"/>
    </location>
</feature>
<feature type="domain" description="Cep192-like" evidence="5">
    <location>
        <begin position="2174"/>
        <end position="2296"/>
    </location>
</feature>
<dbReference type="InterPro" id="IPR054086">
    <property type="entry name" value="Cep192-like_D2"/>
</dbReference>
<evidence type="ECO:0000313" key="13">
    <source>
        <dbReference type="RefSeq" id="XP_033790031.1"/>
    </source>
</evidence>
<evidence type="ECO:0000313" key="16">
    <source>
        <dbReference type="RefSeq" id="XP_033790034.1"/>
    </source>
</evidence>
<keyword evidence="11" id="KW-1185">Reference proteome</keyword>
<feature type="coiled-coil region" evidence="1">
    <location>
        <begin position="341"/>
        <end position="368"/>
    </location>
</feature>
<dbReference type="Proteomes" id="UP000515159">
    <property type="component" value="Chromosome 2"/>
</dbReference>
<dbReference type="InterPro" id="IPR054089">
    <property type="entry name" value="Cep192-like_D3"/>
</dbReference>
<evidence type="ECO:0000313" key="15">
    <source>
        <dbReference type="RefSeq" id="XP_033790033.1"/>
    </source>
</evidence>
<proteinExistence type="predicted"/>
<evidence type="ECO:0000259" key="4">
    <source>
        <dbReference type="Pfam" id="PF22064"/>
    </source>
</evidence>
<feature type="domain" description="Cep192-like" evidence="7">
    <location>
        <begin position="1554"/>
        <end position="1651"/>
    </location>
</feature>
<dbReference type="GO" id="GO:0005814">
    <property type="term" value="C:centriole"/>
    <property type="evidence" value="ECO:0007669"/>
    <property type="project" value="TreeGrafter"/>
</dbReference>
<dbReference type="InterPro" id="IPR057662">
    <property type="entry name" value="CEP192_Aurora-A_bind"/>
</dbReference>
<keyword evidence="1" id="KW-0175">Coiled coil</keyword>
<dbReference type="GO" id="GO:0090222">
    <property type="term" value="P:centrosome-templated microtubule nucleation"/>
    <property type="evidence" value="ECO:0007669"/>
    <property type="project" value="InterPro"/>
</dbReference>
<feature type="domain" description="Cep192-like" evidence="6">
    <location>
        <begin position="2340"/>
        <end position="2438"/>
    </location>
</feature>
<dbReference type="RefSeq" id="XP_033790032.1">
    <property type="nucleotide sequence ID" value="XM_033934141.1"/>
</dbReference>
<dbReference type="Pfam" id="PF22074">
    <property type="entry name" value="Cep192_D5"/>
    <property type="match status" value="1"/>
</dbReference>
<dbReference type="InterPro" id="IPR054085">
    <property type="entry name" value="Cep192-like_D1"/>
</dbReference>
<dbReference type="CDD" id="cd21856">
    <property type="entry name" value="Plk4BD_Cep192"/>
    <property type="match status" value="1"/>
</dbReference>
<dbReference type="Pfam" id="PF22073">
    <property type="entry name" value="Cep192_D4"/>
    <property type="match status" value="1"/>
</dbReference>
<evidence type="ECO:0000256" key="2">
    <source>
        <dbReference type="SAM" id="MobiDB-lite"/>
    </source>
</evidence>
<dbReference type="KEGG" id="gsh:117355492"/>
<dbReference type="InterPro" id="IPR054087">
    <property type="entry name" value="Cep192-like_D7"/>
</dbReference>
<feature type="domain" description="Cep192-like" evidence="4">
    <location>
        <begin position="1398"/>
        <end position="1551"/>
    </location>
</feature>
<evidence type="ECO:0000259" key="9">
    <source>
        <dbReference type="Pfam" id="PF22074"/>
    </source>
</evidence>
<dbReference type="InterPro" id="IPR054088">
    <property type="entry name" value="Cep192-like_D8"/>
</dbReference>
<dbReference type="OrthoDB" id="67059at2759"/>
<dbReference type="InterPro" id="IPR057665">
    <property type="entry name" value="CEP192_PLK4_bind"/>
</dbReference>
<dbReference type="Pfam" id="PF22076">
    <property type="entry name" value="Cep192_D6"/>
    <property type="match status" value="1"/>
</dbReference>
<feature type="domain" description="Cep192-like" evidence="3">
    <location>
        <begin position="1275"/>
        <end position="1396"/>
    </location>
</feature>
<dbReference type="Pfam" id="PF22064">
    <property type="entry name" value="Cep192_D2"/>
    <property type="match status" value="1"/>
</dbReference>
<dbReference type="InterPro" id="IPR054090">
    <property type="entry name" value="Cep192_Spd-2-like_dom"/>
</dbReference>
<dbReference type="GO" id="GO:0051298">
    <property type="term" value="P:centrosome duplication"/>
    <property type="evidence" value="ECO:0007669"/>
    <property type="project" value="InterPro"/>
</dbReference>